<keyword evidence="3 5" id="KW-0456">Lyase</keyword>
<comment type="caution">
    <text evidence="5">Lacks conserved residue(s) required for the propagation of feature annotation.</text>
</comment>
<dbReference type="InterPro" id="IPR001381">
    <property type="entry name" value="DHquinase_I"/>
</dbReference>
<dbReference type="RefSeq" id="WP_093537448.1">
    <property type="nucleotide sequence ID" value="NZ_FOXU01000005.1"/>
</dbReference>
<dbReference type="HAMAP" id="MF_00214">
    <property type="entry name" value="AroD"/>
    <property type="match status" value="1"/>
</dbReference>
<dbReference type="EC" id="4.2.1.10" evidence="5"/>
<dbReference type="GO" id="GO:0009423">
    <property type="term" value="P:chorismate biosynthetic process"/>
    <property type="evidence" value="ECO:0007669"/>
    <property type="project" value="UniProtKB-UniRule"/>
</dbReference>
<dbReference type="UniPathway" id="UPA00053">
    <property type="reaction ID" value="UER00086"/>
</dbReference>
<evidence type="ECO:0000256" key="3">
    <source>
        <dbReference type="ARBA" id="ARBA00023239"/>
    </source>
</evidence>
<dbReference type="CDD" id="cd00502">
    <property type="entry name" value="DHQase_I"/>
    <property type="match status" value="1"/>
</dbReference>
<reference evidence="7" key="1">
    <citation type="submission" date="2016-10" db="EMBL/GenBank/DDBJ databases">
        <authorList>
            <person name="Varghese N."/>
            <person name="Submissions S."/>
        </authorList>
    </citation>
    <scope>NUCLEOTIDE SEQUENCE [LARGE SCALE GENOMIC DNA]</scope>
    <source>
        <strain evidence="7">DSM 11706</strain>
    </source>
</reference>
<evidence type="ECO:0000256" key="2">
    <source>
        <dbReference type="ARBA" id="ARBA00023141"/>
    </source>
</evidence>
<dbReference type="FunFam" id="3.20.20.70:FF:000047">
    <property type="entry name" value="3-dehydroquinate dehydratase"/>
    <property type="match status" value="1"/>
</dbReference>
<feature type="binding site" evidence="5">
    <location>
        <position position="81"/>
    </location>
    <ligand>
        <name>3-dehydroquinate</name>
        <dbReference type="ChEBI" id="CHEBI:32364"/>
    </ligand>
</feature>
<evidence type="ECO:0000313" key="7">
    <source>
        <dbReference type="Proteomes" id="UP000198734"/>
    </source>
</evidence>
<evidence type="ECO:0000256" key="5">
    <source>
        <dbReference type="HAMAP-Rule" id="MF_00214"/>
    </source>
</evidence>
<name>A0A1I5ZJA3_9BACI</name>
<protein>
    <recommendedName>
        <fullName evidence="5">3-dehydroquinate dehydratase</fullName>
        <shortName evidence="5">3-dehydroquinase</shortName>
        <ecNumber evidence="5">4.2.1.10</ecNumber>
    </recommendedName>
    <alternativeName>
        <fullName evidence="5">Type I DHQase</fullName>
    </alternativeName>
    <alternativeName>
        <fullName evidence="5">Type I dehydroquinase</fullName>
        <shortName evidence="5">DHQ1</shortName>
    </alternativeName>
</protein>
<proteinExistence type="inferred from homology"/>
<feature type="binding site" evidence="5">
    <location>
        <begin position="45"/>
        <end position="47"/>
    </location>
    <ligand>
        <name>3-dehydroquinate</name>
        <dbReference type="ChEBI" id="CHEBI:32364"/>
    </ligand>
</feature>
<dbReference type="EMBL" id="FOXU01000005">
    <property type="protein sequence ID" value="SFQ56564.1"/>
    <property type="molecule type" value="Genomic_DNA"/>
</dbReference>
<dbReference type="InterPro" id="IPR013785">
    <property type="entry name" value="Aldolase_TIM"/>
</dbReference>
<keyword evidence="7" id="KW-1185">Reference proteome</keyword>
<feature type="binding site" evidence="5">
    <location>
        <position position="210"/>
    </location>
    <ligand>
        <name>3-dehydroquinate</name>
        <dbReference type="ChEBI" id="CHEBI:32364"/>
    </ligand>
</feature>
<gene>
    <name evidence="5" type="primary">aroD</name>
    <name evidence="6" type="ORF">SAMN05421670_2743</name>
</gene>
<dbReference type="GO" id="GO:0046279">
    <property type="term" value="P:3,4-dihydroxybenzoate biosynthetic process"/>
    <property type="evidence" value="ECO:0007669"/>
    <property type="project" value="TreeGrafter"/>
</dbReference>
<feature type="active site" description="Proton donor/acceptor" evidence="5">
    <location>
        <position position="140"/>
    </location>
</feature>
<organism evidence="6 7">
    <name type="scientific">Psychrobacillus psychrotolerans</name>
    <dbReference type="NCBI Taxonomy" id="126156"/>
    <lineage>
        <taxon>Bacteria</taxon>
        <taxon>Bacillati</taxon>
        <taxon>Bacillota</taxon>
        <taxon>Bacilli</taxon>
        <taxon>Bacillales</taxon>
        <taxon>Bacillaceae</taxon>
        <taxon>Psychrobacillus</taxon>
    </lineage>
</organism>
<dbReference type="PROSITE" id="PS01028">
    <property type="entry name" value="DEHYDROQUINASE_I"/>
    <property type="match status" value="1"/>
</dbReference>
<dbReference type="GO" id="GO:0008652">
    <property type="term" value="P:amino acid biosynthetic process"/>
    <property type="evidence" value="ECO:0007669"/>
    <property type="project" value="UniProtKB-KW"/>
</dbReference>
<dbReference type="Pfam" id="PF01487">
    <property type="entry name" value="DHquinase_I"/>
    <property type="match status" value="1"/>
</dbReference>
<evidence type="ECO:0000256" key="1">
    <source>
        <dbReference type="ARBA" id="ARBA00001864"/>
    </source>
</evidence>
<dbReference type="Gene3D" id="3.20.20.70">
    <property type="entry name" value="Aldolase class I"/>
    <property type="match status" value="1"/>
</dbReference>
<dbReference type="PANTHER" id="PTHR43699">
    <property type="entry name" value="3-DEHYDROQUINATE DEHYDRATASE"/>
    <property type="match status" value="1"/>
</dbReference>
<evidence type="ECO:0000313" key="6">
    <source>
        <dbReference type="EMBL" id="SFQ56564.1"/>
    </source>
</evidence>
<dbReference type="NCBIfam" id="TIGR01093">
    <property type="entry name" value="aroD"/>
    <property type="match status" value="1"/>
</dbReference>
<feature type="binding site" evidence="5">
    <location>
        <position position="233"/>
    </location>
    <ligand>
        <name>3-dehydroquinate</name>
        <dbReference type="ChEBI" id="CHEBI:32364"/>
    </ligand>
</feature>
<dbReference type="SUPFAM" id="SSF51569">
    <property type="entry name" value="Aldolase"/>
    <property type="match status" value="1"/>
</dbReference>
<accession>A0A1I5ZJA3</accession>
<dbReference type="AlphaFoldDB" id="A0A1I5ZJA3"/>
<keyword evidence="4 5" id="KW-0704">Schiff base</keyword>
<comment type="pathway">
    <text evidence="5">Metabolic intermediate biosynthesis; chorismate biosynthesis; chorismate from D-erythrose 4-phosphate and phosphoenolpyruvate: step 3/7.</text>
</comment>
<keyword evidence="2 5" id="KW-0057">Aromatic amino acid biosynthesis</keyword>
<dbReference type="Proteomes" id="UP000198734">
    <property type="component" value="Unassembled WGS sequence"/>
</dbReference>
<dbReference type="OrthoDB" id="9813659at2"/>
<comment type="subunit">
    <text evidence="5">Homodimer.</text>
</comment>
<comment type="catalytic activity">
    <reaction evidence="1 5">
        <text>3-dehydroquinate = 3-dehydroshikimate + H2O</text>
        <dbReference type="Rhea" id="RHEA:21096"/>
        <dbReference type="ChEBI" id="CHEBI:15377"/>
        <dbReference type="ChEBI" id="CHEBI:16630"/>
        <dbReference type="ChEBI" id="CHEBI:32364"/>
        <dbReference type="EC" id="4.2.1.10"/>
    </reaction>
</comment>
<feature type="active site" description="Schiff-base intermediate with substrate" evidence="5">
    <location>
        <position position="167"/>
    </location>
</feature>
<evidence type="ECO:0000256" key="4">
    <source>
        <dbReference type="ARBA" id="ARBA00023270"/>
    </source>
</evidence>
<dbReference type="InterPro" id="IPR018508">
    <property type="entry name" value="3-dehydroquinate_DH_AS"/>
</dbReference>
<dbReference type="InterPro" id="IPR050146">
    <property type="entry name" value="Type-I_3-dehydroquinase"/>
</dbReference>
<comment type="similarity">
    <text evidence="5">Belongs to the type-I 3-dehydroquinase family.</text>
</comment>
<dbReference type="STRING" id="126156.SAMN05421670_2743"/>
<sequence length="251" mass="28116">MKVVSIRDIHIGMGIPKVIVPLIGRTIEELLLEIKSLQTNFEIIEWRADFLEGIEDITKVKKTLSTLREVLYPTPLLFTFRTHREGGSKIIEDSYYETLLVEVMKTKEVDLIDVELFSPKVTEIMQAAKGTDVFIIMSNHDFEKTPAKEEIIWRLKRMQELDAHISKIAVMPNNPTDVLTLLDATYTMYSLYADRPIITMAMASTGVISRLAGEVFGSAATFGSGVASSAPGQIPAVDLKYILGLIHTKQE</sequence>
<feature type="binding site" evidence="5">
    <location>
        <position position="229"/>
    </location>
    <ligand>
        <name>3-dehydroquinate</name>
        <dbReference type="ChEBI" id="CHEBI:32364"/>
    </ligand>
</feature>
<comment type="function">
    <text evidence="5">Involved in the third step of the chorismate pathway, which leads to the biosynthesis of aromatic amino acids. Catalyzes the cis-dehydration of 3-dehydroquinate (DHQ) and introduces the first double bond of the aromatic ring to yield 3-dehydroshikimate.</text>
</comment>
<dbReference type="GO" id="GO:0003855">
    <property type="term" value="F:3-dehydroquinate dehydratase activity"/>
    <property type="evidence" value="ECO:0007669"/>
    <property type="project" value="UniProtKB-UniRule"/>
</dbReference>
<dbReference type="GO" id="GO:0009073">
    <property type="term" value="P:aromatic amino acid family biosynthetic process"/>
    <property type="evidence" value="ECO:0007669"/>
    <property type="project" value="UniProtKB-KW"/>
</dbReference>
<dbReference type="PANTHER" id="PTHR43699:SF1">
    <property type="entry name" value="3-DEHYDROQUINATE DEHYDRATASE"/>
    <property type="match status" value="1"/>
</dbReference>
<keyword evidence="5" id="KW-0028">Amino-acid biosynthesis</keyword>